<feature type="transmembrane region" description="Helical" evidence="6">
    <location>
        <begin position="386"/>
        <end position="409"/>
    </location>
</feature>
<name>A0ABR5A4W9_9BACL</name>
<keyword evidence="9" id="KW-1185">Reference proteome</keyword>
<organism evidence="8 9">
    <name type="scientific">Cohnella kolymensis</name>
    <dbReference type="NCBI Taxonomy" id="1590652"/>
    <lineage>
        <taxon>Bacteria</taxon>
        <taxon>Bacillati</taxon>
        <taxon>Bacillota</taxon>
        <taxon>Bacilli</taxon>
        <taxon>Bacillales</taxon>
        <taxon>Paenibacillaceae</taxon>
        <taxon>Cohnella</taxon>
    </lineage>
</organism>
<evidence type="ECO:0000259" key="7">
    <source>
        <dbReference type="PROSITE" id="PS50850"/>
    </source>
</evidence>
<evidence type="ECO:0000256" key="2">
    <source>
        <dbReference type="ARBA" id="ARBA00022448"/>
    </source>
</evidence>
<protein>
    <submittedName>
        <fullName evidence="8">MFS transporter</fullName>
    </submittedName>
</protein>
<keyword evidence="4 6" id="KW-1133">Transmembrane helix</keyword>
<reference evidence="8 9" key="1">
    <citation type="submission" date="2014-12" db="EMBL/GenBank/DDBJ databases">
        <title>Draft genome sequence of Cohnella kolymensis strain B-2846.</title>
        <authorList>
            <person name="Karlyshev A.V."/>
            <person name="Kudryashova E.B."/>
        </authorList>
    </citation>
    <scope>NUCLEOTIDE SEQUENCE [LARGE SCALE GENOMIC DNA]</scope>
    <source>
        <strain evidence="8 9">VKM B-2846</strain>
    </source>
</reference>
<feature type="transmembrane region" description="Helical" evidence="6">
    <location>
        <begin position="79"/>
        <end position="102"/>
    </location>
</feature>
<proteinExistence type="predicted"/>
<gene>
    <name evidence="8" type="ORF">SD71_11205</name>
</gene>
<keyword evidence="3 6" id="KW-0812">Transmembrane</keyword>
<dbReference type="Gene3D" id="1.20.1250.20">
    <property type="entry name" value="MFS general substrate transporter like domains"/>
    <property type="match status" value="2"/>
</dbReference>
<sequence>MGIRQIESVNRKGLRTALIEGIPANIIANLLGGPLQTIYLTYLGFTAVHIGLVLAIPPFAMLIQIVIAIAMQKWHNRKLFLSFFAIAHRALWVCTGLIPLFFSQDAWIPVYIALWLVSFLAAHSSGVIWTSLMADLVPKSVRGKYFGIRNTIHWAVVCVTLFAGGQIMEWLPGTTGFIILFSISGICVIWNAWELSRYPNPPFQPSDSGTSYRMLFRPFSDKLFLSSTLFISVFILVENVVIPLFAYVMLEVMNLSTTMVTLIAVLQNLVMMVSYYYWGILNGRYSTNTLLLWTFPIIALSCVVWAGMVILPALLILVVVHIMLGFGLAGYNLLVFNFLIGDSPKSERPMYIAVFSAFTGIAGFIGPIAGGWLYDQADTGPRWLQTYGMTSIAGAAMLLLALGIAPFVFSHRRGHSRVNMKVKEGAKLKA</sequence>
<feature type="transmembrane region" description="Helical" evidence="6">
    <location>
        <begin position="108"/>
        <end position="130"/>
    </location>
</feature>
<dbReference type="PROSITE" id="PS50850">
    <property type="entry name" value="MFS"/>
    <property type="match status" value="1"/>
</dbReference>
<feature type="transmembrane region" description="Helical" evidence="6">
    <location>
        <begin position="174"/>
        <end position="193"/>
    </location>
</feature>
<evidence type="ECO:0000256" key="5">
    <source>
        <dbReference type="ARBA" id="ARBA00023136"/>
    </source>
</evidence>
<dbReference type="SUPFAM" id="SSF103473">
    <property type="entry name" value="MFS general substrate transporter"/>
    <property type="match status" value="1"/>
</dbReference>
<feature type="transmembrane region" description="Helical" evidence="6">
    <location>
        <begin position="314"/>
        <end position="339"/>
    </location>
</feature>
<feature type="transmembrane region" description="Helical" evidence="6">
    <location>
        <begin position="259"/>
        <end position="278"/>
    </location>
</feature>
<evidence type="ECO:0000313" key="9">
    <source>
        <dbReference type="Proteomes" id="UP000054526"/>
    </source>
</evidence>
<feature type="domain" description="Major facilitator superfamily (MFS) profile" evidence="7">
    <location>
        <begin position="224"/>
        <end position="430"/>
    </location>
</feature>
<evidence type="ECO:0000256" key="3">
    <source>
        <dbReference type="ARBA" id="ARBA00022692"/>
    </source>
</evidence>
<feature type="transmembrane region" description="Helical" evidence="6">
    <location>
        <begin position="290"/>
        <end position="308"/>
    </location>
</feature>
<dbReference type="EMBL" id="JXAL01000016">
    <property type="protein sequence ID" value="KIL36051.1"/>
    <property type="molecule type" value="Genomic_DNA"/>
</dbReference>
<feature type="transmembrane region" description="Helical" evidence="6">
    <location>
        <begin position="351"/>
        <end position="374"/>
    </location>
</feature>
<comment type="subcellular location">
    <subcellularLocation>
        <location evidence="1">Cell membrane</location>
        <topology evidence="1">Multi-pass membrane protein</topology>
    </subcellularLocation>
</comment>
<comment type="caution">
    <text evidence="8">The sequence shown here is derived from an EMBL/GenBank/DDBJ whole genome shotgun (WGS) entry which is preliminary data.</text>
</comment>
<feature type="transmembrane region" description="Helical" evidence="6">
    <location>
        <begin position="39"/>
        <end position="67"/>
    </location>
</feature>
<feature type="transmembrane region" description="Helical" evidence="6">
    <location>
        <begin position="151"/>
        <end position="168"/>
    </location>
</feature>
<dbReference type="InterPro" id="IPR011701">
    <property type="entry name" value="MFS"/>
</dbReference>
<keyword evidence="2" id="KW-0813">Transport</keyword>
<dbReference type="InterPro" id="IPR020846">
    <property type="entry name" value="MFS_dom"/>
</dbReference>
<evidence type="ECO:0000256" key="6">
    <source>
        <dbReference type="SAM" id="Phobius"/>
    </source>
</evidence>
<dbReference type="Pfam" id="PF07690">
    <property type="entry name" value="MFS_1"/>
    <property type="match status" value="1"/>
</dbReference>
<feature type="transmembrane region" description="Helical" evidence="6">
    <location>
        <begin position="223"/>
        <end position="247"/>
    </location>
</feature>
<evidence type="ECO:0000313" key="8">
    <source>
        <dbReference type="EMBL" id="KIL36051.1"/>
    </source>
</evidence>
<accession>A0ABR5A4W9</accession>
<evidence type="ECO:0000256" key="1">
    <source>
        <dbReference type="ARBA" id="ARBA00004651"/>
    </source>
</evidence>
<dbReference type="PANTHER" id="PTHR23526">
    <property type="entry name" value="INTEGRAL MEMBRANE TRANSPORT PROTEIN-RELATED"/>
    <property type="match status" value="1"/>
</dbReference>
<keyword evidence="5 6" id="KW-0472">Membrane</keyword>
<dbReference type="PANTHER" id="PTHR23526:SF2">
    <property type="entry name" value="MAJOR FACILITATOR SUPERFAMILY (MFS) PROFILE DOMAIN-CONTAINING PROTEIN"/>
    <property type="match status" value="1"/>
</dbReference>
<dbReference type="InterPro" id="IPR052528">
    <property type="entry name" value="Sugar_transport-like"/>
</dbReference>
<dbReference type="InterPro" id="IPR036259">
    <property type="entry name" value="MFS_trans_sf"/>
</dbReference>
<dbReference type="Proteomes" id="UP000054526">
    <property type="component" value="Unassembled WGS sequence"/>
</dbReference>
<evidence type="ECO:0000256" key="4">
    <source>
        <dbReference type="ARBA" id="ARBA00022989"/>
    </source>
</evidence>